<protein>
    <submittedName>
        <fullName evidence="2">Uncharacterized protein</fullName>
    </submittedName>
</protein>
<proteinExistence type="predicted"/>
<comment type="caution">
    <text evidence="2">The sequence shown here is derived from an EMBL/GenBank/DDBJ whole genome shotgun (WGS) entry which is preliminary data.</text>
</comment>
<keyword evidence="1" id="KW-0472">Membrane</keyword>
<feature type="transmembrane region" description="Helical" evidence="1">
    <location>
        <begin position="130"/>
        <end position="148"/>
    </location>
</feature>
<evidence type="ECO:0000313" key="3">
    <source>
        <dbReference type="Proteomes" id="UP000316096"/>
    </source>
</evidence>
<dbReference type="AlphaFoldDB" id="A0A543C058"/>
<name>A0A543C058_9ACTN</name>
<gene>
    <name evidence="2" type="ORF">FB559_7720</name>
</gene>
<sequence>MAFFRVDRTGLKGSLKTVYIVTMSASPDDGLPSAPPIATSTEPKAKPPGSITASFWLYIISALVGIVGGILVFSDKQRVIDAVHKSNPKLTDTQLHNTANVAVAIALGFSVVAFLLYLLFAAKLRAGRNWARIVLTVLVILNALSLVTNKGTLGVEYVGTALLVIATVLAYLPASNAYIKATRART</sequence>
<evidence type="ECO:0000256" key="1">
    <source>
        <dbReference type="SAM" id="Phobius"/>
    </source>
</evidence>
<feature type="transmembrane region" description="Helical" evidence="1">
    <location>
        <begin position="94"/>
        <end position="118"/>
    </location>
</feature>
<keyword evidence="1" id="KW-0812">Transmembrane</keyword>
<dbReference type="Proteomes" id="UP000316096">
    <property type="component" value="Unassembled WGS sequence"/>
</dbReference>
<keyword evidence="1" id="KW-1133">Transmembrane helix</keyword>
<dbReference type="EMBL" id="VFOZ01000002">
    <property type="protein sequence ID" value="TQL90416.1"/>
    <property type="molecule type" value="Genomic_DNA"/>
</dbReference>
<organism evidence="2 3">
    <name type="scientific">Actinoallomurus bryophytorum</name>
    <dbReference type="NCBI Taxonomy" id="1490222"/>
    <lineage>
        <taxon>Bacteria</taxon>
        <taxon>Bacillati</taxon>
        <taxon>Actinomycetota</taxon>
        <taxon>Actinomycetes</taxon>
        <taxon>Streptosporangiales</taxon>
        <taxon>Thermomonosporaceae</taxon>
        <taxon>Actinoallomurus</taxon>
    </lineage>
</organism>
<keyword evidence="3" id="KW-1185">Reference proteome</keyword>
<feature type="transmembrane region" description="Helical" evidence="1">
    <location>
        <begin position="55"/>
        <end position="74"/>
    </location>
</feature>
<accession>A0A543C058</accession>
<evidence type="ECO:0000313" key="2">
    <source>
        <dbReference type="EMBL" id="TQL90416.1"/>
    </source>
</evidence>
<feature type="transmembrane region" description="Helical" evidence="1">
    <location>
        <begin position="160"/>
        <end position="179"/>
    </location>
</feature>
<reference evidence="2 3" key="1">
    <citation type="submission" date="2019-06" db="EMBL/GenBank/DDBJ databases">
        <title>Sequencing the genomes of 1000 actinobacteria strains.</title>
        <authorList>
            <person name="Klenk H.-P."/>
        </authorList>
    </citation>
    <scope>NUCLEOTIDE SEQUENCE [LARGE SCALE GENOMIC DNA]</scope>
    <source>
        <strain evidence="2 3">DSM 102200</strain>
    </source>
</reference>